<evidence type="ECO:0008006" key="5">
    <source>
        <dbReference type="Google" id="ProtNLM"/>
    </source>
</evidence>
<reference evidence="3 4" key="1">
    <citation type="journal article" date="2004" name="Nucleic Acids Res.">
        <title>Thermoadaptation trait revealed by the genome sequence of thermophilic Geobacillus kaustophilus.</title>
        <authorList>
            <person name="Takami H."/>
            <person name="Takaki Y."/>
            <person name="Chee G.J."/>
            <person name="Nishi S."/>
            <person name="Shimamura S."/>
            <person name="Suzuki H."/>
            <person name="Matsui S."/>
            <person name="Uchiyama I."/>
        </authorList>
    </citation>
    <scope>NUCLEOTIDE SEQUENCE [LARGE SCALE GENOMIC DNA]</scope>
    <source>
        <strain evidence="3 4">HTA426</strain>
    </source>
</reference>
<dbReference type="HOGENOM" id="CLU_109779_0_0_9"/>
<evidence type="ECO:0000256" key="1">
    <source>
        <dbReference type="SAM" id="Coils"/>
    </source>
</evidence>
<proteinExistence type="predicted"/>
<evidence type="ECO:0000256" key="2">
    <source>
        <dbReference type="SAM" id="Phobius"/>
    </source>
</evidence>
<dbReference type="Pfam" id="PF10112">
    <property type="entry name" value="Halogen_Hydrol"/>
    <property type="match status" value="1"/>
</dbReference>
<keyword evidence="2" id="KW-0812">Transmembrane</keyword>
<feature type="transmembrane region" description="Helical" evidence="2">
    <location>
        <begin position="7"/>
        <end position="27"/>
    </location>
</feature>
<organism evidence="3 4">
    <name type="scientific">Geobacillus kaustophilus (strain HTA426)</name>
    <dbReference type="NCBI Taxonomy" id="235909"/>
    <lineage>
        <taxon>Bacteria</taxon>
        <taxon>Bacillati</taxon>
        <taxon>Bacillota</taxon>
        <taxon>Bacilli</taxon>
        <taxon>Bacillales</taxon>
        <taxon>Anoxybacillaceae</taxon>
        <taxon>Geobacillus</taxon>
        <taxon>Geobacillus thermoleovorans group</taxon>
    </lineage>
</organism>
<accession>Q5L005</accession>
<feature type="coiled-coil region" evidence="1">
    <location>
        <begin position="152"/>
        <end position="179"/>
    </location>
</feature>
<keyword evidence="2" id="KW-0472">Membrane</keyword>
<keyword evidence="4" id="KW-1185">Reference proteome</keyword>
<keyword evidence="2" id="KW-1133">Transmembrane helix</keyword>
<keyword evidence="1" id="KW-0175">Coiled coil</keyword>
<gene>
    <name evidence="3" type="ordered locus">GK1446</name>
</gene>
<dbReference type="RefSeq" id="WP_011230942.1">
    <property type="nucleotide sequence ID" value="NC_006510.1"/>
</dbReference>
<evidence type="ECO:0000313" key="3">
    <source>
        <dbReference type="EMBL" id="BAD75731.1"/>
    </source>
</evidence>
<dbReference type="AlphaFoldDB" id="Q5L005"/>
<dbReference type="InterPro" id="IPR018770">
    <property type="entry name" value="ChloroindolylP_hydrolase"/>
</dbReference>
<dbReference type="STRING" id="235909.GK1446"/>
<dbReference type="Proteomes" id="UP000001172">
    <property type="component" value="Chromosome"/>
</dbReference>
<dbReference type="PATRIC" id="fig|235909.7.peg.1559"/>
<dbReference type="eggNOG" id="COG4915">
    <property type="taxonomic scope" value="Bacteria"/>
</dbReference>
<dbReference type="EMBL" id="BA000043">
    <property type="protein sequence ID" value="BAD75731.1"/>
    <property type="molecule type" value="Genomic_DNA"/>
</dbReference>
<dbReference type="KEGG" id="gka:GK1446"/>
<protein>
    <recommendedName>
        <fullName evidence="5">5-bromo-4-chloroindolyl phosphate hydrolysis family protein</fullName>
    </recommendedName>
</protein>
<evidence type="ECO:0000313" key="4">
    <source>
        <dbReference type="Proteomes" id="UP000001172"/>
    </source>
</evidence>
<name>Q5L005_GEOKA</name>
<sequence>MKQLLRTIWRWFVSWNAGVIVAVIVFITADFRFWPSILSGMGAMWGVSAIMKRRHHRLPADVSAEELVYVRSQLGEARALWKRLRRARYRLRSVVMWQTVSRLSAIVDRIIRAVEQQPHQLRLAQPFFLNEWPTAVEMVEKYVYLSQQPVQNAEMAAALQQTERLLGELTEAAERQLLEVLSNDVWSLQTEAKMLEQSLHQSSARLHLPLSKKGE</sequence>